<dbReference type="GO" id="GO:0005506">
    <property type="term" value="F:iron ion binding"/>
    <property type="evidence" value="ECO:0007669"/>
    <property type="project" value="UniProtKB-UniRule"/>
</dbReference>
<evidence type="ECO:0000259" key="9">
    <source>
        <dbReference type="Pfam" id="PF06902"/>
    </source>
</evidence>
<protein>
    <recommendedName>
        <fullName evidence="8">Ferredoxin</fullName>
    </recommendedName>
</protein>
<dbReference type="KEGG" id="slx:SLAV_02820"/>
<dbReference type="PANTHER" id="PTHR36923:SF3">
    <property type="entry name" value="FERREDOXIN"/>
    <property type="match status" value="1"/>
</dbReference>
<dbReference type="PRINTS" id="PR00352">
    <property type="entry name" value="3FE4SFRDOXIN"/>
</dbReference>
<name>A0A2K8PA17_STRLA</name>
<dbReference type="Pfam" id="PF06902">
    <property type="entry name" value="Fer4_19"/>
    <property type="match status" value="1"/>
</dbReference>
<accession>A0A2K8PA17</accession>
<dbReference type="PANTHER" id="PTHR36923">
    <property type="entry name" value="FERREDOXIN"/>
    <property type="match status" value="1"/>
</dbReference>
<evidence type="ECO:0000256" key="6">
    <source>
        <dbReference type="ARBA" id="ARBA00023014"/>
    </source>
</evidence>
<keyword evidence="7" id="KW-0003">3Fe-4S</keyword>
<dbReference type="Proteomes" id="UP000231791">
    <property type="component" value="Chromosome"/>
</dbReference>
<evidence type="ECO:0000313" key="11">
    <source>
        <dbReference type="Proteomes" id="UP000231791"/>
    </source>
</evidence>
<dbReference type="InterPro" id="IPR051269">
    <property type="entry name" value="Fe-S_cluster_ET"/>
</dbReference>
<dbReference type="EMBL" id="CP024985">
    <property type="protein sequence ID" value="ATZ22475.1"/>
    <property type="molecule type" value="Genomic_DNA"/>
</dbReference>
<dbReference type="GO" id="GO:0051538">
    <property type="term" value="F:3 iron, 4 sulfur cluster binding"/>
    <property type="evidence" value="ECO:0007669"/>
    <property type="project" value="UniProtKB-KW"/>
</dbReference>
<evidence type="ECO:0000256" key="5">
    <source>
        <dbReference type="ARBA" id="ARBA00023004"/>
    </source>
</evidence>
<dbReference type="Gene3D" id="3.30.70.20">
    <property type="match status" value="1"/>
</dbReference>
<evidence type="ECO:0000256" key="4">
    <source>
        <dbReference type="ARBA" id="ARBA00022982"/>
    </source>
</evidence>
<evidence type="ECO:0000256" key="8">
    <source>
        <dbReference type="RuleBase" id="RU368020"/>
    </source>
</evidence>
<reference evidence="10 11" key="1">
    <citation type="submission" date="2017-11" db="EMBL/GenBank/DDBJ databases">
        <title>Complete genome sequence of Streptomyces lavendulae subsp. lavendulae CCM 3239 (formerly 'Streptomyces aureofaciens CCM 3239'), the producer of the angucycline-type antibiotic auricin.</title>
        <authorList>
            <person name="Busche T."/>
            <person name="Novakova R."/>
            <person name="Al'Dilaimi A."/>
            <person name="Homerova D."/>
            <person name="Feckova L."/>
            <person name="Rezuchova B."/>
            <person name="Mingyar E."/>
            <person name="Csolleiova D."/>
            <person name="Bekeova C."/>
            <person name="Winkler A."/>
            <person name="Sevcikova B."/>
            <person name="Kalinowski J."/>
            <person name="Kormanec J."/>
            <person name="Ruckert C."/>
        </authorList>
    </citation>
    <scope>NUCLEOTIDE SEQUENCE [LARGE SCALE GENOMIC DNA]</scope>
    <source>
        <strain evidence="10 11">CCM 3239</strain>
    </source>
</reference>
<organism evidence="10 11">
    <name type="scientific">Streptomyces lavendulae subsp. lavendulae</name>
    <dbReference type="NCBI Taxonomy" id="58340"/>
    <lineage>
        <taxon>Bacteria</taxon>
        <taxon>Bacillati</taxon>
        <taxon>Actinomycetota</taxon>
        <taxon>Actinomycetes</taxon>
        <taxon>Kitasatosporales</taxon>
        <taxon>Streptomycetaceae</taxon>
        <taxon>Streptomyces</taxon>
    </lineage>
</organism>
<evidence type="ECO:0000256" key="7">
    <source>
        <dbReference type="ARBA" id="ARBA00023291"/>
    </source>
</evidence>
<keyword evidence="2 8" id="KW-0813">Transport</keyword>
<evidence type="ECO:0000256" key="2">
    <source>
        <dbReference type="ARBA" id="ARBA00022448"/>
    </source>
</evidence>
<dbReference type="AlphaFoldDB" id="A0A2K8PA17"/>
<keyword evidence="11" id="KW-1185">Reference proteome</keyword>
<dbReference type="GO" id="GO:0009055">
    <property type="term" value="F:electron transfer activity"/>
    <property type="evidence" value="ECO:0007669"/>
    <property type="project" value="UniProtKB-UniRule"/>
</dbReference>
<keyword evidence="3 8" id="KW-0479">Metal-binding</keyword>
<comment type="cofactor">
    <cofactor evidence="1">
        <name>[3Fe-4S] cluster</name>
        <dbReference type="ChEBI" id="CHEBI:21137"/>
    </cofactor>
</comment>
<keyword evidence="6 8" id="KW-0411">Iron-sulfur</keyword>
<dbReference type="InterPro" id="IPR010693">
    <property type="entry name" value="Divergent_4Fe-4S_mono-cluster"/>
</dbReference>
<evidence type="ECO:0000256" key="1">
    <source>
        <dbReference type="ARBA" id="ARBA00001927"/>
    </source>
</evidence>
<keyword evidence="4 8" id="KW-0249">Electron transport</keyword>
<feature type="domain" description="Divergent 4Fe-4S mono-cluster" evidence="9">
    <location>
        <begin position="1"/>
        <end position="66"/>
    </location>
</feature>
<proteinExistence type="predicted"/>
<keyword evidence="5 8" id="KW-0408">Iron</keyword>
<dbReference type="SUPFAM" id="SSF54862">
    <property type="entry name" value="4Fe-4S ferredoxins"/>
    <property type="match status" value="1"/>
</dbReference>
<evidence type="ECO:0000256" key="3">
    <source>
        <dbReference type="ARBA" id="ARBA00022723"/>
    </source>
</evidence>
<sequence>MTGDPLRIEVSRDLCRGAGMCTLLAPEVFDQSDEGVVLLLDARPPAALRAAVREAADQCPCAAITLHKPSPMPEVPEVPEVPETP</sequence>
<dbReference type="InterPro" id="IPR001080">
    <property type="entry name" value="3Fe4S_ferredoxin"/>
</dbReference>
<evidence type="ECO:0000313" key="10">
    <source>
        <dbReference type="EMBL" id="ATZ22475.1"/>
    </source>
</evidence>
<gene>
    <name evidence="10" type="primary">subB</name>
    <name evidence="10" type="ORF">SLAV_02820</name>
</gene>
<comment type="function">
    <text evidence="8">Ferredoxins are iron-sulfur proteins that transfer electrons in a wide variety of metabolic reactions.</text>
</comment>